<dbReference type="InterPro" id="IPR013325">
    <property type="entry name" value="RNA_pol_sigma_r2"/>
</dbReference>
<dbReference type="InterPro" id="IPR007627">
    <property type="entry name" value="RNA_pol_sigma70_r2"/>
</dbReference>
<dbReference type="Gene3D" id="1.10.10.10">
    <property type="entry name" value="Winged helix-like DNA-binding domain superfamily/Winged helix DNA-binding domain"/>
    <property type="match status" value="1"/>
</dbReference>
<dbReference type="InterPro" id="IPR014284">
    <property type="entry name" value="RNA_pol_sigma-70_dom"/>
</dbReference>
<dbReference type="SUPFAM" id="SSF88946">
    <property type="entry name" value="Sigma2 domain of RNA polymerase sigma factors"/>
    <property type="match status" value="1"/>
</dbReference>
<keyword evidence="8" id="KW-1185">Reference proteome</keyword>
<dbReference type="InterPro" id="IPR039425">
    <property type="entry name" value="RNA_pol_sigma-70-like"/>
</dbReference>
<keyword evidence="3" id="KW-0731">Sigma factor</keyword>
<dbReference type="Pfam" id="PF04542">
    <property type="entry name" value="Sigma70_r2"/>
    <property type="match status" value="1"/>
</dbReference>
<gene>
    <name evidence="7" type="ORF">GCM10023143_03320</name>
</gene>
<dbReference type="PANTHER" id="PTHR43133:SF46">
    <property type="entry name" value="RNA POLYMERASE SIGMA-70 FACTOR ECF SUBFAMILY"/>
    <property type="match status" value="1"/>
</dbReference>
<dbReference type="InterPro" id="IPR036388">
    <property type="entry name" value="WH-like_DNA-bd_sf"/>
</dbReference>
<dbReference type="EMBL" id="BAABFN010000001">
    <property type="protein sequence ID" value="GAA4301488.1"/>
    <property type="molecule type" value="Genomic_DNA"/>
</dbReference>
<dbReference type="Proteomes" id="UP001501207">
    <property type="component" value="Unassembled WGS sequence"/>
</dbReference>
<evidence type="ECO:0000313" key="8">
    <source>
        <dbReference type="Proteomes" id="UP001501207"/>
    </source>
</evidence>
<name>A0ABP8FEL5_9BACT</name>
<protein>
    <submittedName>
        <fullName evidence="7">Sigma-70 family RNA polymerase sigma factor</fullName>
    </submittedName>
</protein>
<keyword evidence="2" id="KW-0805">Transcription regulation</keyword>
<evidence type="ECO:0000313" key="7">
    <source>
        <dbReference type="EMBL" id="GAA4301488.1"/>
    </source>
</evidence>
<sequence>MSKQYERLDEATLVRECLQQNAGAQKALYERFSGRMLGVCYRYARNQADAEDMLQEGFIKVFTHLEQYRSDGALEGWIRRIMVTTAINYLKRNKSFQQSLELDEALQVSSAEQSDLPLHTKDIIAIIRSLPLGYRSIVNLYAVEGYSHKEIGDILGIAESTSRSQYARARGLLMRLIEERKKVAVIK</sequence>
<feature type="domain" description="RNA polymerase sigma-70 region 2" evidence="5">
    <location>
        <begin position="28"/>
        <end position="94"/>
    </location>
</feature>
<comment type="similarity">
    <text evidence="1">Belongs to the sigma-70 factor family. ECF subfamily.</text>
</comment>
<dbReference type="InterPro" id="IPR013324">
    <property type="entry name" value="RNA_pol_sigma_r3/r4-like"/>
</dbReference>
<dbReference type="InterPro" id="IPR013249">
    <property type="entry name" value="RNA_pol_sigma70_r4_t2"/>
</dbReference>
<dbReference type="RefSeq" id="WP_344974302.1">
    <property type="nucleotide sequence ID" value="NZ_BAABFN010000001.1"/>
</dbReference>
<reference evidence="8" key="1">
    <citation type="journal article" date="2019" name="Int. J. Syst. Evol. Microbiol.">
        <title>The Global Catalogue of Microorganisms (GCM) 10K type strain sequencing project: providing services to taxonomists for standard genome sequencing and annotation.</title>
        <authorList>
            <consortium name="The Broad Institute Genomics Platform"/>
            <consortium name="The Broad Institute Genome Sequencing Center for Infectious Disease"/>
            <person name="Wu L."/>
            <person name="Ma J."/>
        </authorList>
    </citation>
    <scope>NUCLEOTIDE SEQUENCE [LARGE SCALE GENOMIC DNA]</scope>
    <source>
        <strain evidence="8">JCM 17664</strain>
    </source>
</reference>
<dbReference type="SUPFAM" id="SSF88659">
    <property type="entry name" value="Sigma3 and sigma4 domains of RNA polymerase sigma factors"/>
    <property type="match status" value="1"/>
</dbReference>
<keyword evidence="4" id="KW-0804">Transcription</keyword>
<evidence type="ECO:0000259" key="5">
    <source>
        <dbReference type="Pfam" id="PF04542"/>
    </source>
</evidence>
<evidence type="ECO:0000256" key="3">
    <source>
        <dbReference type="ARBA" id="ARBA00023082"/>
    </source>
</evidence>
<evidence type="ECO:0000256" key="1">
    <source>
        <dbReference type="ARBA" id="ARBA00010641"/>
    </source>
</evidence>
<evidence type="ECO:0000256" key="4">
    <source>
        <dbReference type="ARBA" id="ARBA00023163"/>
    </source>
</evidence>
<dbReference type="Gene3D" id="1.10.1740.10">
    <property type="match status" value="1"/>
</dbReference>
<dbReference type="PANTHER" id="PTHR43133">
    <property type="entry name" value="RNA POLYMERASE ECF-TYPE SIGMA FACTO"/>
    <property type="match status" value="1"/>
</dbReference>
<evidence type="ECO:0000256" key="2">
    <source>
        <dbReference type="ARBA" id="ARBA00023015"/>
    </source>
</evidence>
<dbReference type="Pfam" id="PF08281">
    <property type="entry name" value="Sigma70_r4_2"/>
    <property type="match status" value="1"/>
</dbReference>
<organism evidence="7 8">
    <name type="scientific">Compostibacter hankyongensis</name>
    <dbReference type="NCBI Taxonomy" id="1007089"/>
    <lineage>
        <taxon>Bacteria</taxon>
        <taxon>Pseudomonadati</taxon>
        <taxon>Bacteroidota</taxon>
        <taxon>Chitinophagia</taxon>
        <taxon>Chitinophagales</taxon>
        <taxon>Chitinophagaceae</taxon>
        <taxon>Compostibacter</taxon>
    </lineage>
</organism>
<accession>A0ABP8FEL5</accession>
<evidence type="ECO:0000259" key="6">
    <source>
        <dbReference type="Pfam" id="PF08281"/>
    </source>
</evidence>
<feature type="domain" description="RNA polymerase sigma factor 70 region 4 type 2" evidence="6">
    <location>
        <begin position="122"/>
        <end position="170"/>
    </location>
</feature>
<proteinExistence type="inferred from homology"/>
<dbReference type="NCBIfam" id="TIGR02937">
    <property type="entry name" value="sigma70-ECF"/>
    <property type="match status" value="1"/>
</dbReference>
<comment type="caution">
    <text evidence="7">The sequence shown here is derived from an EMBL/GenBank/DDBJ whole genome shotgun (WGS) entry which is preliminary data.</text>
</comment>